<dbReference type="GO" id="GO:0004930">
    <property type="term" value="F:G protein-coupled receptor activity"/>
    <property type="evidence" value="ECO:0007669"/>
    <property type="project" value="InterPro"/>
</dbReference>
<dbReference type="PROSITE" id="PS50262">
    <property type="entry name" value="G_PROTEIN_RECEP_F1_2"/>
    <property type="match status" value="1"/>
</dbReference>
<evidence type="ECO:0000313" key="7">
    <source>
        <dbReference type="Ensembl" id="ENSDLAP00005074545.1"/>
    </source>
</evidence>
<protein>
    <recommendedName>
        <fullName evidence="6">G-protein coupled receptors family 1 profile domain-containing protein</fullName>
    </recommendedName>
</protein>
<evidence type="ECO:0000256" key="3">
    <source>
        <dbReference type="ARBA" id="ARBA00022989"/>
    </source>
</evidence>
<dbReference type="GeneID" id="127371741"/>
<feature type="transmembrane region" description="Helical" evidence="5">
    <location>
        <begin position="110"/>
        <end position="133"/>
    </location>
</feature>
<evidence type="ECO:0000313" key="8">
    <source>
        <dbReference type="Proteomes" id="UP000694389"/>
    </source>
</evidence>
<feature type="transmembrane region" description="Helical" evidence="5">
    <location>
        <begin position="73"/>
        <end position="90"/>
    </location>
</feature>
<keyword evidence="8" id="KW-1185">Reference proteome</keyword>
<evidence type="ECO:0000259" key="6">
    <source>
        <dbReference type="PROSITE" id="PS50262"/>
    </source>
</evidence>
<dbReference type="GO" id="GO:0004984">
    <property type="term" value="F:olfactory receptor activity"/>
    <property type="evidence" value="ECO:0007669"/>
    <property type="project" value="TreeGrafter"/>
</dbReference>
<dbReference type="RefSeq" id="XP_051270710.1">
    <property type="nucleotide sequence ID" value="XM_051414750.1"/>
</dbReference>
<dbReference type="Ensembl" id="ENSDLAT00005078325.1">
    <property type="protein sequence ID" value="ENSDLAP00005074545.1"/>
    <property type="gene ID" value="ENSDLAG00005015304.2"/>
</dbReference>
<dbReference type="InterPro" id="IPR052921">
    <property type="entry name" value="GPCR1_Superfamily_Member"/>
</dbReference>
<dbReference type="FunFam" id="1.20.1070.10:FF:000096">
    <property type="entry name" value="Odorant receptor 131-2"/>
    <property type="match status" value="1"/>
</dbReference>
<feature type="transmembrane region" description="Helical" evidence="5">
    <location>
        <begin position="138"/>
        <end position="155"/>
    </location>
</feature>
<feature type="transmembrane region" description="Helical" evidence="5">
    <location>
        <begin position="161"/>
        <end position="178"/>
    </location>
</feature>
<proteinExistence type="predicted"/>
<feature type="transmembrane region" description="Helical" evidence="5">
    <location>
        <begin position="190"/>
        <end position="213"/>
    </location>
</feature>
<feature type="transmembrane region" description="Helical" evidence="5">
    <location>
        <begin position="317"/>
        <end position="337"/>
    </location>
</feature>
<evidence type="ECO:0000256" key="5">
    <source>
        <dbReference type="SAM" id="Phobius"/>
    </source>
</evidence>
<dbReference type="SUPFAM" id="SSF81321">
    <property type="entry name" value="Family A G protein-coupled receptor-like"/>
    <property type="match status" value="1"/>
</dbReference>
<dbReference type="InterPro" id="IPR017452">
    <property type="entry name" value="GPCR_Rhodpsn_7TM"/>
</dbReference>
<dbReference type="Proteomes" id="UP000694389">
    <property type="component" value="Unassembled WGS sequence"/>
</dbReference>
<evidence type="ECO:0000256" key="2">
    <source>
        <dbReference type="ARBA" id="ARBA00022692"/>
    </source>
</evidence>
<comment type="subcellular location">
    <subcellularLocation>
        <location evidence="1">Membrane</location>
    </subcellularLocation>
</comment>
<dbReference type="Gene3D" id="1.20.1070.10">
    <property type="entry name" value="Rhodopsin 7-helix transmembrane proteins"/>
    <property type="match status" value="1"/>
</dbReference>
<gene>
    <name evidence="7" type="primary">LOC127371741</name>
</gene>
<dbReference type="Pfam" id="PF00001">
    <property type="entry name" value="7tm_1"/>
    <property type="match status" value="1"/>
</dbReference>
<reference evidence="7" key="2">
    <citation type="submission" date="2025-09" db="UniProtKB">
        <authorList>
            <consortium name="Ensembl"/>
        </authorList>
    </citation>
    <scope>IDENTIFICATION</scope>
</reference>
<dbReference type="InterPro" id="IPR000276">
    <property type="entry name" value="GPCR_Rhodpsn"/>
</dbReference>
<evidence type="ECO:0000256" key="4">
    <source>
        <dbReference type="ARBA" id="ARBA00023136"/>
    </source>
</evidence>
<dbReference type="GeneTree" id="ENSGT00940000161337"/>
<dbReference type="GO" id="GO:0016020">
    <property type="term" value="C:membrane"/>
    <property type="evidence" value="ECO:0007669"/>
    <property type="project" value="UniProtKB-SubCell"/>
</dbReference>
<dbReference type="AlphaFoldDB" id="A0A8P4K5L3"/>
<dbReference type="PANTHER" id="PTHR26451:SF998">
    <property type="entry name" value="ODORANT RECEPTOR-RELATED"/>
    <property type="match status" value="1"/>
</dbReference>
<feature type="transmembrane region" description="Helical" evidence="5">
    <location>
        <begin position="281"/>
        <end position="297"/>
    </location>
</feature>
<feature type="transmembrane region" description="Helical" evidence="5">
    <location>
        <begin position="243"/>
        <end position="261"/>
    </location>
</feature>
<keyword evidence="2 5" id="KW-0812">Transmembrane</keyword>
<dbReference type="OrthoDB" id="8937503at2759"/>
<dbReference type="CDD" id="cd00637">
    <property type="entry name" value="7tm_classA_rhodopsin-like"/>
    <property type="match status" value="1"/>
</dbReference>
<reference evidence="7" key="1">
    <citation type="submission" date="2025-08" db="UniProtKB">
        <authorList>
            <consortium name="Ensembl"/>
        </authorList>
    </citation>
    <scope>IDENTIFICATION</scope>
</reference>
<keyword evidence="3 5" id="KW-1133">Transmembrane helix</keyword>
<dbReference type="PANTHER" id="PTHR26451">
    <property type="entry name" value="G_PROTEIN_RECEP_F1_2 DOMAIN-CONTAINING PROTEIN"/>
    <property type="match status" value="1"/>
</dbReference>
<name>A0A8P4K5L3_DICLA</name>
<sequence length="357" mass="41473">MHKYRCTYTPTYYPQVCVWVQHIRYKVRDLLAPLCWYPCLNAITKANFSFQEMNVSSANVTAVGRDPDSFSKAVAKNVIVVVLGISINYINANLIHTFTKHQIFYMNPRYILFIHLVVNDMIQVMLTVILFVISYTVYRINVSLCCAFILLTLFTTENTPLNLACMAVECYIAICAPLHHVQICTIKRTLLLIGLIWTTTMFSVMSDLFITLATQPLDFFYSRVFCLRQTAFPGPLIIKKRDITYSVFLVIVWITIFYTYFRILFTAKTASKDAKKARNTILLHGFQLLLCMATYAAPQLLDVVRKWFVVNYTDSLFAFYVIVQILPRSISPIIYGIRDNTFRKYFKRYLLCKYTIL</sequence>
<organism evidence="7 8">
    <name type="scientific">Dicentrarchus labrax</name>
    <name type="common">European seabass</name>
    <name type="synonym">Morone labrax</name>
    <dbReference type="NCBI Taxonomy" id="13489"/>
    <lineage>
        <taxon>Eukaryota</taxon>
        <taxon>Metazoa</taxon>
        <taxon>Chordata</taxon>
        <taxon>Craniata</taxon>
        <taxon>Vertebrata</taxon>
        <taxon>Euteleostomi</taxon>
        <taxon>Actinopterygii</taxon>
        <taxon>Neopterygii</taxon>
        <taxon>Teleostei</taxon>
        <taxon>Neoteleostei</taxon>
        <taxon>Acanthomorphata</taxon>
        <taxon>Eupercaria</taxon>
        <taxon>Moronidae</taxon>
        <taxon>Dicentrarchus</taxon>
    </lineage>
</organism>
<evidence type="ECO:0000256" key="1">
    <source>
        <dbReference type="ARBA" id="ARBA00004370"/>
    </source>
</evidence>
<dbReference type="GO" id="GO:0005549">
    <property type="term" value="F:odorant binding"/>
    <property type="evidence" value="ECO:0007669"/>
    <property type="project" value="TreeGrafter"/>
</dbReference>
<accession>A0A8P4K5L3</accession>
<feature type="domain" description="G-protein coupled receptors family 1 profile" evidence="6">
    <location>
        <begin position="90"/>
        <end position="335"/>
    </location>
</feature>
<keyword evidence="4 5" id="KW-0472">Membrane</keyword>